<dbReference type="AlphaFoldDB" id="A0AAV4JKM6"/>
<keyword evidence="2" id="KW-1185">Reference proteome</keyword>
<evidence type="ECO:0000313" key="1">
    <source>
        <dbReference type="EMBL" id="GFS22072.1"/>
    </source>
</evidence>
<comment type="caution">
    <text evidence="1">The sequence shown here is derived from an EMBL/GenBank/DDBJ whole genome shotgun (WGS) entry which is preliminary data.</text>
</comment>
<name>A0AAV4JKM6_9GAST</name>
<evidence type="ECO:0000313" key="2">
    <source>
        <dbReference type="Proteomes" id="UP000762676"/>
    </source>
</evidence>
<protein>
    <submittedName>
        <fullName evidence="1">Uncharacterized protein</fullName>
    </submittedName>
</protein>
<organism evidence="1 2">
    <name type="scientific">Elysia marginata</name>
    <dbReference type="NCBI Taxonomy" id="1093978"/>
    <lineage>
        <taxon>Eukaryota</taxon>
        <taxon>Metazoa</taxon>
        <taxon>Spiralia</taxon>
        <taxon>Lophotrochozoa</taxon>
        <taxon>Mollusca</taxon>
        <taxon>Gastropoda</taxon>
        <taxon>Heterobranchia</taxon>
        <taxon>Euthyneura</taxon>
        <taxon>Panpulmonata</taxon>
        <taxon>Sacoglossa</taxon>
        <taxon>Placobranchoidea</taxon>
        <taxon>Plakobranchidae</taxon>
        <taxon>Elysia</taxon>
    </lineage>
</organism>
<gene>
    <name evidence="1" type="ORF">ElyMa_005099900</name>
</gene>
<proteinExistence type="predicted"/>
<dbReference type="EMBL" id="BMAT01010189">
    <property type="protein sequence ID" value="GFS22072.1"/>
    <property type="molecule type" value="Genomic_DNA"/>
</dbReference>
<reference evidence="1 2" key="1">
    <citation type="journal article" date="2021" name="Elife">
        <title>Chloroplast acquisition without the gene transfer in kleptoplastic sea slugs, Plakobranchus ocellatus.</title>
        <authorList>
            <person name="Maeda T."/>
            <person name="Takahashi S."/>
            <person name="Yoshida T."/>
            <person name="Shimamura S."/>
            <person name="Takaki Y."/>
            <person name="Nagai Y."/>
            <person name="Toyoda A."/>
            <person name="Suzuki Y."/>
            <person name="Arimoto A."/>
            <person name="Ishii H."/>
            <person name="Satoh N."/>
            <person name="Nishiyama T."/>
            <person name="Hasebe M."/>
            <person name="Maruyama T."/>
            <person name="Minagawa J."/>
            <person name="Obokata J."/>
            <person name="Shigenobu S."/>
        </authorList>
    </citation>
    <scope>NUCLEOTIDE SEQUENCE [LARGE SCALE GENOMIC DNA]</scope>
</reference>
<dbReference type="Proteomes" id="UP000762676">
    <property type="component" value="Unassembled WGS sequence"/>
</dbReference>
<sequence>MEEMVMDNLILRCINKSQVTFAILENKEQGPYFSGTRQSEVNCHCFPRRPLFRRVLGDKATHQVLCGDRGENQVLLELGIEPETSQIAVNRPTEIVRDLWPKRRPYFGFDMHCQHFRKLGQRSKMYNLLRVQRRIVSRRERFSHRQLRNKVQFMIPRNTPVTPRVVARGIAVHWICGGSTT</sequence>
<accession>A0AAV4JKM6</accession>